<dbReference type="Proteomes" id="UP000249390">
    <property type="component" value="Unassembled WGS sequence"/>
</dbReference>
<evidence type="ECO:0000313" key="3">
    <source>
        <dbReference type="Proteomes" id="UP000249390"/>
    </source>
</evidence>
<dbReference type="EMBL" id="NQVE01000195">
    <property type="protein sequence ID" value="RAL40206.1"/>
    <property type="molecule type" value="Genomic_DNA"/>
</dbReference>
<dbReference type="AlphaFoldDB" id="A0A328D3W9"/>
<reference evidence="2 3" key="1">
    <citation type="submission" date="2018-06" db="EMBL/GenBank/DDBJ databases">
        <title>The Genome of Cuscuta australis (Dodder) Provides Insight into the Evolution of Plant Parasitism.</title>
        <authorList>
            <person name="Liu H."/>
        </authorList>
    </citation>
    <scope>NUCLEOTIDE SEQUENCE [LARGE SCALE GENOMIC DNA]</scope>
    <source>
        <strain evidence="3">cv. Yunnan</strain>
        <tissue evidence="2">Vines</tissue>
    </source>
</reference>
<dbReference type="PANTHER" id="PTHR36757:SF1">
    <property type="entry name" value="GENOME ASSEMBLY, CHROMOSOME: A04"/>
    <property type="match status" value="1"/>
</dbReference>
<dbReference type="PANTHER" id="PTHR36757">
    <property type="entry name" value="BNAANNG22500D PROTEIN"/>
    <property type="match status" value="1"/>
</dbReference>
<keyword evidence="3" id="KW-1185">Reference proteome</keyword>
<gene>
    <name evidence="2" type="ORF">DM860_008346</name>
</gene>
<comment type="caution">
    <text evidence="2">The sequence shown here is derived from an EMBL/GenBank/DDBJ whole genome shotgun (WGS) entry which is preliminary data.</text>
</comment>
<sequence>MAVVLCSDNSFSSPRISFSHDLRESDAVPVEFHRRCLPADPFLFEPTFDFDFRAGFVQEVSPADEIFADGKILPVQIKNAGTAAPRQPSPAPANADQSKKMLKELLSANPEPEEEYPGTPVKHFWQFRRSKSTGNGLVRSLQFLSRSKSTGSAPNPKPPVRAPPPPEYFPKQGSRPEPFLARSVSSILFKKTINGGNTPLKKSRSCRSAGNGGARISPVLNITSKHAFFGLGSLFCNGKSKSKKRWAI</sequence>
<protein>
    <submittedName>
        <fullName evidence="2">Uncharacterized protein</fullName>
    </submittedName>
</protein>
<evidence type="ECO:0000313" key="2">
    <source>
        <dbReference type="EMBL" id="RAL40206.1"/>
    </source>
</evidence>
<accession>A0A328D3W9</accession>
<name>A0A328D3W9_9ASTE</name>
<feature type="compositionally biased region" description="Pro residues" evidence="1">
    <location>
        <begin position="155"/>
        <end position="168"/>
    </location>
</feature>
<feature type="region of interest" description="Disordered" evidence="1">
    <location>
        <begin position="145"/>
        <end position="176"/>
    </location>
</feature>
<evidence type="ECO:0000256" key="1">
    <source>
        <dbReference type="SAM" id="MobiDB-lite"/>
    </source>
</evidence>
<proteinExistence type="predicted"/>
<organism evidence="2 3">
    <name type="scientific">Cuscuta australis</name>
    <dbReference type="NCBI Taxonomy" id="267555"/>
    <lineage>
        <taxon>Eukaryota</taxon>
        <taxon>Viridiplantae</taxon>
        <taxon>Streptophyta</taxon>
        <taxon>Embryophyta</taxon>
        <taxon>Tracheophyta</taxon>
        <taxon>Spermatophyta</taxon>
        <taxon>Magnoliopsida</taxon>
        <taxon>eudicotyledons</taxon>
        <taxon>Gunneridae</taxon>
        <taxon>Pentapetalae</taxon>
        <taxon>asterids</taxon>
        <taxon>lamiids</taxon>
        <taxon>Solanales</taxon>
        <taxon>Convolvulaceae</taxon>
        <taxon>Cuscuteae</taxon>
        <taxon>Cuscuta</taxon>
        <taxon>Cuscuta subgen. Grammica</taxon>
        <taxon>Cuscuta sect. Cleistogrammica</taxon>
    </lineage>
</organism>